<feature type="transmembrane region" description="Helical" evidence="7">
    <location>
        <begin position="12"/>
        <end position="35"/>
    </location>
</feature>
<feature type="transmembrane region" description="Helical" evidence="7">
    <location>
        <begin position="365"/>
        <end position="385"/>
    </location>
</feature>
<dbReference type="Pfam" id="PF07690">
    <property type="entry name" value="MFS_1"/>
    <property type="match status" value="1"/>
</dbReference>
<feature type="transmembrane region" description="Helical" evidence="7">
    <location>
        <begin position="397"/>
        <end position="417"/>
    </location>
</feature>
<name>A0AAN6NDB8_9PEZI</name>
<feature type="transmembrane region" description="Helical" evidence="7">
    <location>
        <begin position="462"/>
        <end position="482"/>
    </location>
</feature>
<gene>
    <name evidence="9" type="ORF">QBC46DRAFT_382201</name>
</gene>
<evidence type="ECO:0000256" key="7">
    <source>
        <dbReference type="SAM" id="Phobius"/>
    </source>
</evidence>
<organism evidence="9 10">
    <name type="scientific">Diplogelasinospora grovesii</name>
    <dbReference type="NCBI Taxonomy" id="303347"/>
    <lineage>
        <taxon>Eukaryota</taxon>
        <taxon>Fungi</taxon>
        <taxon>Dikarya</taxon>
        <taxon>Ascomycota</taxon>
        <taxon>Pezizomycotina</taxon>
        <taxon>Sordariomycetes</taxon>
        <taxon>Sordariomycetidae</taxon>
        <taxon>Sordariales</taxon>
        <taxon>Diplogelasinosporaceae</taxon>
        <taxon>Diplogelasinospora</taxon>
    </lineage>
</organism>
<protein>
    <submittedName>
        <fullName evidence="9">Protein zinc induced facilitator-LIKE 1</fullName>
    </submittedName>
</protein>
<dbReference type="InterPro" id="IPR036259">
    <property type="entry name" value="MFS_trans_sf"/>
</dbReference>
<accession>A0AAN6NDB8</accession>
<keyword evidence="4 7" id="KW-1133">Transmembrane helix</keyword>
<comment type="subcellular location">
    <subcellularLocation>
        <location evidence="1">Membrane</location>
        <topology evidence="1">Multi-pass membrane protein</topology>
    </subcellularLocation>
</comment>
<dbReference type="Gene3D" id="1.20.1250.20">
    <property type="entry name" value="MFS general substrate transporter like domains"/>
    <property type="match status" value="1"/>
</dbReference>
<evidence type="ECO:0000256" key="1">
    <source>
        <dbReference type="ARBA" id="ARBA00004141"/>
    </source>
</evidence>
<evidence type="ECO:0000256" key="6">
    <source>
        <dbReference type="SAM" id="MobiDB-lite"/>
    </source>
</evidence>
<dbReference type="GO" id="GO:0016020">
    <property type="term" value="C:membrane"/>
    <property type="evidence" value="ECO:0007669"/>
    <property type="project" value="UniProtKB-SubCell"/>
</dbReference>
<sequence length="485" mass="52701">MTSIADIRLQLWILGTIRATEAIAWSSIFPYAYYMIQSFGEVSDNDIPFWAATLVATFTFCEFLSGMIWSRISDRIGRKPTLLIGVLCSMVAALTFGMSRSIALAVASRCIGGLCNPNVGLVPTCTGELATKGQQPKAFSLVVFIRSLGSLVGPVVGGLLADPVKLYPAAFPSDSLWATYRYLLPNLVIVLLQLVTIILAFFFLQETHPEYAGRFDPGLKISRSFKHYLRGKPADFEHIEYAPETGSSPRETDRLLDSPASEDSDQFAPIKVPNKAFSMQVILQILAVSLMAFHKVSSDTVMGTFLALEESDNSSFPKATGGFGFNTQKIGMIFLTEAIFRVTIQATLIPFVISRLGALRTFRWVLGLYPAMYLLTPFLPALPLRPWMQIAVLLPDLWTKVALSSIGYVCSSILITNTAPSRSFLANINGAAASFGCLARAVGPLLTGKLVSLGLTAGHLEIPFWALGAVAFLGAAESMFLADHP</sequence>
<feature type="domain" description="Major facilitator superfamily (MFS) profile" evidence="8">
    <location>
        <begin position="1"/>
        <end position="485"/>
    </location>
</feature>
<evidence type="ECO:0000256" key="3">
    <source>
        <dbReference type="ARBA" id="ARBA00022692"/>
    </source>
</evidence>
<dbReference type="PROSITE" id="PS50850">
    <property type="entry name" value="MFS"/>
    <property type="match status" value="1"/>
</dbReference>
<keyword evidence="5 7" id="KW-0472">Membrane</keyword>
<dbReference type="InterPro" id="IPR011701">
    <property type="entry name" value="MFS"/>
</dbReference>
<dbReference type="Proteomes" id="UP001303473">
    <property type="component" value="Unassembled WGS sequence"/>
</dbReference>
<evidence type="ECO:0000256" key="4">
    <source>
        <dbReference type="ARBA" id="ARBA00022989"/>
    </source>
</evidence>
<feature type="transmembrane region" description="Helical" evidence="7">
    <location>
        <begin position="424"/>
        <end position="442"/>
    </location>
</feature>
<evidence type="ECO:0000313" key="9">
    <source>
        <dbReference type="EMBL" id="KAK3941652.1"/>
    </source>
</evidence>
<dbReference type="PANTHER" id="PTHR23504">
    <property type="entry name" value="MAJOR FACILITATOR SUPERFAMILY DOMAIN-CONTAINING PROTEIN 10"/>
    <property type="match status" value="1"/>
</dbReference>
<feature type="transmembrane region" description="Helical" evidence="7">
    <location>
        <begin position="81"/>
        <end position="99"/>
    </location>
</feature>
<dbReference type="InterPro" id="IPR020846">
    <property type="entry name" value="MFS_dom"/>
</dbReference>
<dbReference type="AlphaFoldDB" id="A0AAN6NDB8"/>
<keyword evidence="2" id="KW-0813">Transport</keyword>
<feature type="transmembrane region" description="Helical" evidence="7">
    <location>
        <begin position="47"/>
        <end position="69"/>
    </location>
</feature>
<evidence type="ECO:0000256" key="2">
    <source>
        <dbReference type="ARBA" id="ARBA00022448"/>
    </source>
</evidence>
<feature type="transmembrane region" description="Helical" evidence="7">
    <location>
        <begin position="182"/>
        <end position="204"/>
    </location>
</feature>
<feature type="region of interest" description="Disordered" evidence="6">
    <location>
        <begin position="240"/>
        <end position="266"/>
    </location>
</feature>
<evidence type="ECO:0000256" key="5">
    <source>
        <dbReference type="ARBA" id="ARBA00023136"/>
    </source>
</evidence>
<evidence type="ECO:0000259" key="8">
    <source>
        <dbReference type="PROSITE" id="PS50850"/>
    </source>
</evidence>
<dbReference type="PANTHER" id="PTHR23504:SF15">
    <property type="entry name" value="MAJOR FACILITATOR SUPERFAMILY (MFS) PROFILE DOMAIN-CONTAINING PROTEIN"/>
    <property type="match status" value="1"/>
</dbReference>
<dbReference type="SUPFAM" id="SSF103473">
    <property type="entry name" value="MFS general substrate transporter"/>
    <property type="match status" value="1"/>
</dbReference>
<reference evidence="10" key="1">
    <citation type="journal article" date="2023" name="Mol. Phylogenet. Evol.">
        <title>Genome-scale phylogeny and comparative genomics of the fungal order Sordariales.</title>
        <authorList>
            <person name="Hensen N."/>
            <person name="Bonometti L."/>
            <person name="Westerberg I."/>
            <person name="Brannstrom I.O."/>
            <person name="Guillou S."/>
            <person name="Cros-Aarteil S."/>
            <person name="Calhoun S."/>
            <person name="Haridas S."/>
            <person name="Kuo A."/>
            <person name="Mondo S."/>
            <person name="Pangilinan J."/>
            <person name="Riley R."/>
            <person name="LaButti K."/>
            <person name="Andreopoulos B."/>
            <person name="Lipzen A."/>
            <person name="Chen C."/>
            <person name="Yan M."/>
            <person name="Daum C."/>
            <person name="Ng V."/>
            <person name="Clum A."/>
            <person name="Steindorff A."/>
            <person name="Ohm R.A."/>
            <person name="Martin F."/>
            <person name="Silar P."/>
            <person name="Natvig D.O."/>
            <person name="Lalanne C."/>
            <person name="Gautier V."/>
            <person name="Ament-Velasquez S.L."/>
            <person name="Kruys A."/>
            <person name="Hutchinson M.I."/>
            <person name="Powell A.J."/>
            <person name="Barry K."/>
            <person name="Miller A.N."/>
            <person name="Grigoriev I.V."/>
            <person name="Debuchy R."/>
            <person name="Gladieux P."/>
            <person name="Hiltunen Thoren M."/>
            <person name="Johannesson H."/>
        </authorList>
    </citation>
    <scope>NUCLEOTIDE SEQUENCE [LARGE SCALE GENOMIC DNA]</scope>
    <source>
        <strain evidence="10">CBS 340.73</strain>
    </source>
</reference>
<dbReference type="EMBL" id="MU853781">
    <property type="protein sequence ID" value="KAK3941652.1"/>
    <property type="molecule type" value="Genomic_DNA"/>
</dbReference>
<evidence type="ECO:0000313" key="10">
    <source>
        <dbReference type="Proteomes" id="UP001303473"/>
    </source>
</evidence>
<comment type="caution">
    <text evidence="9">The sequence shown here is derived from an EMBL/GenBank/DDBJ whole genome shotgun (WGS) entry which is preliminary data.</text>
</comment>
<keyword evidence="3 7" id="KW-0812">Transmembrane</keyword>
<keyword evidence="10" id="KW-1185">Reference proteome</keyword>
<feature type="transmembrane region" description="Helical" evidence="7">
    <location>
        <begin position="330"/>
        <end position="353"/>
    </location>
</feature>
<proteinExistence type="predicted"/>
<dbReference type="GO" id="GO:0022857">
    <property type="term" value="F:transmembrane transporter activity"/>
    <property type="evidence" value="ECO:0007669"/>
    <property type="project" value="InterPro"/>
</dbReference>